<feature type="region of interest" description="Disordered" evidence="1">
    <location>
        <begin position="65"/>
        <end position="97"/>
    </location>
</feature>
<dbReference type="EMBL" id="JACCAC010000001">
    <property type="protein sequence ID" value="NYG56700.1"/>
    <property type="molecule type" value="Genomic_DNA"/>
</dbReference>
<keyword evidence="3" id="KW-1185">Reference proteome</keyword>
<dbReference type="AlphaFoldDB" id="A0A7Y9UVE0"/>
<gene>
    <name evidence="2" type="ORF">BJ989_003004</name>
</gene>
<dbReference type="RefSeq" id="WP_179518912.1">
    <property type="nucleotide sequence ID" value="NZ_JACCAC010000001.1"/>
</dbReference>
<dbReference type="Proteomes" id="UP000544110">
    <property type="component" value="Unassembled WGS sequence"/>
</dbReference>
<evidence type="ECO:0000313" key="2">
    <source>
        <dbReference type="EMBL" id="NYG56700.1"/>
    </source>
</evidence>
<protein>
    <submittedName>
        <fullName evidence="2">Uncharacterized protein</fullName>
    </submittedName>
</protein>
<evidence type="ECO:0000313" key="3">
    <source>
        <dbReference type="Proteomes" id="UP000544110"/>
    </source>
</evidence>
<feature type="compositionally biased region" description="Pro residues" evidence="1">
    <location>
        <begin position="70"/>
        <end position="81"/>
    </location>
</feature>
<proteinExistence type="predicted"/>
<accession>A0A7Y9UVE0</accession>
<name>A0A7Y9UVE0_9ACTN</name>
<evidence type="ECO:0000256" key="1">
    <source>
        <dbReference type="SAM" id="MobiDB-lite"/>
    </source>
</evidence>
<sequence>MRPRGIFFDEDDARAVARRLLADGYDADVEREPFAGEDDDEDHPWAVTTDAPEFVLEVLVDRHDGWLDAPEPPDAPRPPAVPLDLPDAPRRLKRPPV</sequence>
<organism evidence="2 3">
    <name type="scientific">Nocardioides perillae</name>
    <dbReference type="NCBI Taxonomy" id="1119534"/>
    <lineage>
        <taxon>Bacteria</taxon>
        <taxon>Bacillati</taxon>
        <taxon>Actinomycetota</taxon>
        <taxon>Actinomycetes</taxon>
        <taxon>Propionibacteriales</taxon>
        <taxon>Nocardioidaceae</taxon>
        <taxon>Nocardioides</taxon>
    </lineage>
</organism>
<reference evidence="2 3" key="1">
    <citation type="submission" date="2020-07" db="EMBL/GenBank/DDBJ databases">
        <title>Sequencing the genomes of 1000 actinobacteria strains.</title>
        <authorList>
            <person name="Klenk H.-P."/>
        </authorList>
    </citation>
    <scope>NUCLEOTIDE SEQUENCE [LARGE SCALE GENOMIC DNA]</scope>
    <source>
        <strain evidence="2 3">DSM 24552</strain>
    </source>
</reference>
<comment type="caution">
    <text evidence="2">The sequence shown here is derived from an EMBL/GenBank/DDBJ whole genome shotgun (WGS) entry which is preliminary data.</text>
</comment>